<keyword evidence="3" id="KW-1185">Reference proteome</keyword>
<organism evidence="2 3">
    <name type="scientific">Trichonephila inaurata madagascariensis</name>
    <dbReference type="NCBI Taxonomy" id="2747483"/>
    <lineage>
        <taxon>Eukaryota</taxon>
        <taxon>Metazoa</taxon>
        <taxon>Ecdysozoa</taxon>
        <taxon>Arthropoda</taxon>
        <taxon>Chelicerata</taxon>
        <taxon>Arachnida</taxon>
        <taxon>Araneae</taxon>
        <taxon>Araneomorphae</taxon>
        <taxon>Entelegynae</taxon>
        <taxon>Araneoidea</taxon>
        <taxon>Nephilidae</taxon>
        <taxon>Trichonephila</taxon>
        <taxon>Trichonephila inaurata</taxon>
    </lineage>
</organism>
<dbReference type="Proteomes" id="UP000886998">
    <property type="component" value="Unassembled WGS sequence"/>
</dbReference>
<dbReference type="AlphaFoldDB" id="A0A8X6JPM8"/>
<sequence>MNGHVGIRNRNSNRLVGQGQGDVVENGAEMVSTFIDGRRKWRTYRELDGRSRAPTDANVVKVEMIRVNRVSPSMKSGRTWETHIAAQNIIPAFRSRKSPRIYPDNNIEALAR</sequence>
<reference evidence="2" key="1">
    <citation type="submission" date="2020-08" db="EMBL/GenBank/DDBJ databases">
        <title>Multicomponent nature underlies the extraordinary mechanical properties of spider dragline silk.</title>
        <authorList>
            <person name="Kono N."/>
            <person name="Nakamura H."/>
            <person name="Mori M."/>
            <person name="Yoshida Y."/>
            <person name="Ohtoshi R."/>
            <person name="Malay A.D."/>
            <person name="Moran D.A.P."/>
            <person name="Tomita M."/>
            <person name="Numata K."/>
            <person name="Arakawa K."/>
        </authorList>
    </citation>
    <scope>NUCLEOTIDE SEQUENCE</scope>
</reference>
<protein>
    <submittedName>
        <fullName evidence="2">Uncharacterized protein</fullName>
    </submittedName>
</protein>
<gene>
    <name evidence="2" type="ORF">TNIN_13141</name>
</gene>
<proteinExistence type="predicted"/>
<accession>A0A8X6JPM8</accession>
<comment type="caution">
    <text evidence="2">The sequence shown here is derived from an EMBL/GenBank/DDBJ whole genome shotgun (WGS) entry which is preliminary data.</text>
</comment>
<evidence type="ECO:0000256" key="1">
    <source>
        <dbReference type="SAM" id="MobiDB-lite"/>
    </source>
</evidence>
<evidence type="ECO:0000313" key="2">
    <source>
        <dbReference type="EMBL" id="GFS49627.1"/>
    </source>
</evidence>
<evidence type="ECO:0000313" key="3">
    <source>
        <dbReference type="Proteomes" id="UP000886998"/>
    </source>
</evidence>
<dbReference type="EMBL" id="BMAV01026349">
    <property type="protein sequence ID" value="GFS49627.1"/>
    <property type="molecule type" value="Genomic_DNA"/>
</dbReference>
<name>A0A8X6JPM8_9ARAC</name>
<feature type="region of interest" description="Disordered" evidence="1">
    <location>
        <begin position="1"/>
        <end position="21"/>
    </location>
</feature>